<sequence length="94" mass="10004">MTEFIEVRTTVEGDERAAALAHGILGAGLATSIDIAEVPSERPGEIAWELTLVTTDQHAATIERRLRQAGAGVVTAPVAHDADAYPDWLTGERP</sequence>
<dbReference type="RefSeq" id="WP_139632001.1">
    <property type="nucleotide sequence ID" value="NZ_CP045572.1"/>
</dbReference>
<accession>A0A5C4WF72</accession>
<reference evidence="1 2" key="1">
    <citation type="submission" date="2019-10" db="EMBL/GenBank/DDBJ databases">
        <title>Nonomuraea sp. nov., isolated from Phyllanthus amarus.</title>
        <authorList>
            <person name="Klykleung N."/>
            <person name="Tanasupawat S."/>
        </authorList>
    </citation>
    <scope>NUCLEOTIDE SEQUENCE [LARGE SCALE GENOMIC DNA]</scope>
    <source>
        <strain evidence="1 2">PA1-10</strain>
    </source>
</reference>
<gene>
    <name evidence="1" type="ORF">FH608_019585</name>
</gene>
<protein>
    <submittedName>
        <fullName evidence="1">Uncharacterized protein</fullName>
    </submittedName>
</protein>
<dbReference type="SUPFAM" id="SSF54913">
    <property type="entry name" value="GlnB-like"/>
    <property type="match status" value="1"/>
</dbReference>
<dbReference type="EMBL" id="VDLX02000007">
    <property type="protein sequence ID" value="KAB8193446.1"/>
    <property type="molecule type" value="Genomic_DNA"/>
</dbReference>
<evidence type="ECO:0000313" key="2">
    <source>
        <dbReference type="Proteomes" id="UP000312512"/>
    </source>
</evidence>
<dbReference type="OrthoDB" id="3541583at2"/>
<dbReference type="Proteomes" id="UP000312512">
    <property type="component" value="Unassembled WGS sequence"/>
</dbReference>
<accession>A0A5P9Z0Y8</accession>
<proteinExistence type="predicted"/>
<organism evidence="1 2">
    <name type="scientific">Nonomuraea phyllanthi</name>
    <dbReference type="NCBI Taxonomy" id="2219224"/>
    <lineage>
        <taxon>Bacteria</taxon>
        <taxon>Bacillati</taxon>
        <taxon>Actinomycetota</taxon>
        <taxon>Actinomycetes</taxon>
        <taxon>Streptosporangiales</taxon>
        <taxon>Streptosporangiaceae</taxon>
        <taxon>Nonomuraea</taxon>
    </lineage>
</organism>
<comment type="caution">
    <text evidence="1">The sequence shown here is derived from an EMBL/GenBank/DDBJ whole genome shotgun (WGS) entry which is preliminary data.</text>
</comment>
<dbReference type="AlphaFoldDB" id="A0A5C4WF72"/>
<keyword evidence="2" id="KW-1185">Reference proteome</keyword>
<dbReference type="InterPro" id="IPR011322">
    <property type="entry name" value="N-reg_PII-like_a/b"/>
</dbReference>
<name>A0A5C4WF72_9ACTN</name>
<evidence type="ECO:0000313" key="1">
    <source>
        <dbReference type="EMBL" id="KAB8193446.1"/>
    </source>
</evidence>